<name>A0A0S4KUX5_9BACT</name>
<dbReference type="RefSeq" id="WP_062483978.1">
    <property type="nucleotide sequence ID" value="NZ_LN885086.1"/>
</dbReference>
<proteinExistence type="predicted"/>
<evidence type="ECO:0000313" key="4">
    <source>
        <dbReference type="EMBL" id="CUQ66139.1"/>
    </source>
</evidence>
<dbReference type="STRING" id="1715989.NITINOP_1164"/>
<feature type="transmembrane region" description="Helical" evidence="2">
    <location>
        <begin position="88"/>
        <end position="110"/>
    </location>
</feature>
<feature type="transmembrane region" description="Helical" evidence="2">
    <location>
        <begin position="356"/>
        <end position="376"/>
    </location>
</feature>
<reference evidence="5" key="1">
    <citation type="submission" date="2015-09" db="EMBL/GenBank/DDBJ databases">
        <authorList>
            <person name="Daims H."/>
        </authorList>
    </citation>
    <scope>NUCLEOTIDE SEQUENCE [LARGE SCALE GENOMIC DNA]</scope>
</reference>
<keyword evidence="2" id="KW-0812">Transmembrane</keyword>
<dbReference type="OrthoDB" id="9780507at2"/>
<dbReference type="PANTHER" id="PTHR14969:SF13">
    <property type="entry name" value="AT30094P"/>
    <property type="match status" value="1"/>
</dbReference>
<feature type="transmembrane region" description="Helical" evidence="2">
    <location>
        <begin position="209"/>
        <end position="229"/>
    </location>
</feature>
<feature type="domain" description="Phosphatidic acid phosphatase type 2/haloperoxidase" evidence="3">
    <location>
        <begin position="117"/>
        <end position="228"/>
    </location>
</feature>
<dbReference type="EMBL" id="LN885086">
    <property type="protein sequence ID" value="CUQ66139.1"/>
    <property type="molecule type" value="Genomic_DNA"/>
</dbReference>
<dbReference type="PANTHER" id="PTHR14969">
    <property type="entry name" value="SPHINGOSINE-1-PHOSPHATE PHOSPHOHYDROLASE"/>
    <property type="match status" value="1"/>
</dbReference>
<evidence type="ECO:0000259" key="3">
    <source>
        <dbReference type="SMART" id="SM00014"/>
    </source>
</evidence>
<evidence type="ECO:0000256" key="1">
    <source>
        <dbReference type="SAM" id="MobiDB-lite"/>
    </source>
</evidence>
<evidence type="ECO:0000313" key="5">
    <source>
        <dbReference type="Proteomes" id="UP000066284"/>
    </source>
</evidence>
<feature type="transmembrane region" description="Helical" evidence="2">
    <location>
        <begin position="30"/>
        <end position="51"/>
    </location>
</feature>
<dbReference type="SMART" id="SM00014">
    <property type="entry name" value="acidPPc"/>
    <property type="match status" value="1"/>
</dbReference>
<dbReference type="AlphaFoldDB" id="A0A0S4KUX5"/>
<feature type="compositionally biased region" description="Basic and acidic residues" evidence="1">
    <location>
        <begin position="13"/>
        <end position="23"/>
    </location>
</feature>
<dbReference type="InterPro" id="IPR036938">
    <property type="entry name" value="PAP2/HPO_sf"/>
</dbReference>
<feature type="transmembrane region" description="Helical" evidence="2">
    <location>
        <begin position="266"/>
        <end position="286"/>
    </location>
</feature>
<feature type="transmembrane region" description="Helical" evidence="2">
    <location>
        <begin position="241"/>
        <end position="260"/>
    </location>
</feature>
<dbReference type="Proteomes" id="UP000066284">
    <property type="component" value="Chromosome 1"/>
</dbReference>
<feature type="transmembrane region" description="Helical" evidence="2">
    <location>
        <begin position="184"/>
        <end position="203"/>
    </location>
</feature>
<protein>
    <recommendedName>
        <fullName evidence="3">Phosphatidic acid phosphatase type 2/haloperoxidase domain-containing protein</fullName>
    </recommendedName>
</protein>
<sequence>MPVTADQEAEPFSADRDSIGPCDDRPRSGIGGLLASGCCSVAALIITFLGFSQFDLPIARYVRSVTTYRPWEQLTIPWMAFTSNAGDWIGEGTHLVAFSLALAAVGWFWSKETVKKAGIETLLAHGLAAVMVNGLKHLIGRPRPKFTHSGDWSLAPSMTSGFDSFPSGHSSIGFAVATVLAKRFPAIGPLAIGIACFVVLSRVLRGSHFPTDVIGGAVIGVVSGTIAAAPLKQWRTSIAEGLLYSAWGTCATLALLWALARPAEGGIAGAVLIVLGLAATAGGLWLRRLMWKGNGASGFSTKASPLLIAYGLAAMTTSLYVVAATGLTCLAHWLGGEPVVQEKRPIRLSWSAAREVALLLGVLSALLLLFGVRGVLPFR</sequence>
<evidence type="ECO:0000256" key="2">
    <source>
        <dbReference type="SAM" id="Phobius"/>
    </source>
</evidence>
<dbReference type="InterPro" id="IPR000326">
    <property type="entry name" value="PAP2/HPO"/>
</dbReference>
<keyword evidence="2" id="KW-0472">Membrane</keyword>
<dbReference type="KEGG" id="nio:NITINOP_1164"/>
<dbReference type="Pfam" id="PF01569">
    <property type="entry name" value="PAP2"/>
    <property type="match status" value="1"/>
</dbReference>
<accession>A0A0S4KUX5</accession>
<keyword evidence="5" id="KW-1185">Reference proteome</keyword>
<organism evidence="4 5">
    <name type="scientific">Candidatus Nitrospira inopinata</name>
    <dbReference type="NCBI Taxonomy" id="1715989"/>
    <lineage>
        <taxon>Bacteria</taxon>
        <taxon>Pseudomonadati</taxon>
        <taxon>Nitrospirota</taxon>
        <taxon>Nitrospiria</taxon>
        <taxon>Nitrospirales</taxon>
        <taxon>Nitrospiraceae</taxon>
        <taxon>Nitrospira</taxon>
    </lineage>
</organism>
<dbReference type="SUPFAM" id="SSF48317">
    <property type="entry name" value="Acid phosphatase/Vanadium-dependent haloperoxidase"/>
    <property type="match status" value="1"/>
</dbReference>
<feature type="region of interest" description="Disordered" evidence="1">
    <location>
        <begin position="1"/>
        <end position="23"/>
    </location>
</feature>
<gene>
    <name evidence="4" type="ORF">NITINOP_1164</name>
</gene>
<dbReference type="Gene3D" id="1.20.144.10">
    <property type="entry name" value="Phosphatidic acid phosphatase type 2/haloperoxidase"/>
    <property type="match status" value="1"/>
</dbReference>
<feature type="transmembrane region" description="Helical" evidence="2">
    <location>
        <begin position="307"/>
        <end position="336"/>
    </location>
</feature>
<keyword evidence="2" id="KW-1133">Transmembrane helix</keyword>